<protein>
    <submittedName>
        <fullName evidence="4">Glycosyl hydrolase</fullName>
    </submittedName>
</protein>
<organism evidence="4 5">
    <name type="scientific">Flagellimonas aquimarina</name>
    <dbReference type="NCBI Taxonomy" id="2201895"/>
    <lineage>
        <taxon>Bacteria</taxon>
        <taxon>Pseudomonadati</taxon>
        <taxon>Bacteroidota</taxon>
        <taxon>Flavobacteriia</taxon>
        <taxon>Flavobacteriales</taxon>
        <taxon>Flavobacteriaceae</taxon>
        <taxon>Flagellimonas</taxon>
    </lineage>
</organism>
<feature type="domain" description="Sortilin N-terminal" evidence="3">
    <location>
        <begin position="136"/>
        <end position="261"/>
    </location>
</feature>
<dbReference type="CDD" id="cd15482">
    <property type="entry name" value="Sialidase_non-viral"/>
    <property type="match status" value="2"/>
</dbReference>
<feature type="chain" id="PRO_5016247805" evidence="2">
    <location>
        <begin position="29"/>
        <end position="1049"/>
    </location>
</feature>
<dbReference type="InterPro" id="IPR036278">
    <property type="entry name" value="Sialidase_sf"/>
</dbReference>
<dbReference type="EMBL" id="QGEG01000002">
    <property type="protein sequence ID" value="PWL38872.1"/>
    <property type="molecule type" value="Genomic_DNA"/>
</dbReference>
<accession>A0A316KXJ0</accession>
<evidence type="ECO:0000256" key="1">
    <source>
        <dbReference type="ARBA" id="ARBA00022737"/>
    </source>
</evidence>
<dbReference type="Pfam" id="PF15902">
    <property type="entry name" value="Sortilin-Vps10"/>
    <property type="match status" value="1"/>
</dbReference>
<dbReference type="InterPro" id="IPR031778">
    <property type="entry name" value="Sortilin_N"/>
</dbReference>
<keyword evidence="1" id="KW-0677">Repeat</keyword>
<sequence length="1049" mass="117772">MIPKPNQIKWCMFLLIALSTSSCFIAVAQTKSQSNQINQKLYQALKYRNIGPFRGGRSTTVAGLPDDIFTYYMGATGGGVWKTTDGGNTWNNISDGFFNTTGIGDITIAPSDSNIIYVGTGESPVRGVKTSHGDGLYKSTDAGKTWKHMGLEATRHISDVYVHPTNPDKVYVAAQGNPWGPNEERGVYLSEDGGVSWEKILYVNQDSGIVDMTVDASNPNIMIVASWDFHRKPWVVQSGGPGSRIYKTIDGGKTWKEITKGLPELKGKMGVSISPANPNIVYIAIDALGDKAGVYRSDDAGESFKQTTNDATTYARSWYYMHIIADPNDEDEVWVMNSFAMKSIDGGKTFTGIMGSHVDHHDLWINPNNSDIMINANDGGGSVTYNGGKTWSTLMNQPTGQFYRAITDNQYPYRVYSGQQDNSTIAIDSRVVDDGIGEMHWDVMRAGESSTVALDPDNPRYVYSTYFASNFVEWDRDIDNTRMVRPYPERVTGEQPKNLKYRANWNGPVIVSPHNPNVIYYGSQYMMKSSDRGVTWDVISEDLTRNDKEHQGKGGKPISNEQITAESYNNLFNIEESPIKEGVIWVGSDDGLVHLTQDGGDNWSNVTPRGLKESIINVVEPSPHDPATAYIAVAGYKLNDFTPHIYKTNNYGKSWEKIVDGLPEDTFARSVREDPDRKGLLYAGTETGVFVSFNDGKLWLPLQNNLPEVPITDLRVKRQDLVVATQGRALWILDDLTPLHQITDEVAKKDYFLYRPRDVYAELSVAYSIDGGYGENPPQGVQIYYAINKEVDENIPMSLEILDSGGEVIHSEFTDLPRVGCDTLVKPQLKRTVGAHRFQWNMKIGRFDCLEELYTTNRDLTAYNAAPGNYKARFKVGEYTQTQDFEIKIDPRIANSIDNVAAAYVERDQMSRSIYKGATEMAKGVRDLRKIKQQLDFILDVSKDPNIKEQGTALDQAADAWISRILQKEMRTYQSNYMFEARLLIKFKDFLNKTSKGNLPVSPGIREVNKDYLQQWNTLNSRLQNIKNEQVKNYNVLLKQAGLPELYWP</sequence>
<dbReference type="PANTHER" id="PTHR43739">
    <property type="entry name" value="XYLOGLUCANASE (EUROFUNG)"/>
    <property type="match status" value="1"/>
</dbReference>
<dbReference type="Proteomes" id="UP000245762">
    <property type="component" value="Unassembled WGS sequence"/>
</dbReference>
<dbReference type="SUPFAM" id="SSF50939">
    <property type="entry name" value="Sialidases"/>
    <property type="match status" value="1"/>
</dbReference>
<evidence type="ECO:0000313" key="5">
    <source>
        <dbReference type="Proteomes" id="UP000245762"/>
    </source>
</evidence>
<evidence type="ECO:0000259" key="3">
    <source>
        <dbReference type="Pfam" id="PF15902"/>
    </source>
</evidence>
<dbReference type="AlphaFoldDB" id="A0A316KXJ0"/>
<dbReference type="GO" id="GO:0010411">
    <property type="term" value="P:xyloglucan metabolic process"/>
    <property type="evidence" value="ECO:0007669"/>
    <property type="project" value="TreeGrafter"/>
</dbReference>
<dbReference type="GO" id="GO:0016787">
    <property type="term" value="F:hydrolase activity"/>
    <property type="evidence" value="ECO:0007669"/>
    <property type="project" value="UniProtKB-KW"/>
</dbReference>
<dbReference type="PANTHER" id="PTHR43739:SF5">
    <property type="entry name" value="EXO-ALPHA-SIALIDASE"/>
    <property type="match status" value="1"/>
</dbReference>
<dbReference type="SUPFAM" id="SSF110296">
    <property type="entry name" value="Oligoxyloglucan reducing end-specific cellobiohydrolase"/>
    <property type="match status" value="2"/>
</dbReference>
<feature type="signal peptide" evidence="2">
    <location>
        <begin position="1"/>
        <end position="28"/>
    </location>
</feature>
<keyword evidence="5" id="KW-1185">Reference proteome</keyword>
<dbReference type="PROSITE" id="PS51257">
    <property type="entry name" value="PROKAR_LIPOPROTEIN"/>
    <property type="match status" value="1"/>
</dbReference>
<evidence type="ECO:0000256" key="2">
    <source>
        <dbReference type="SAM" id="SignalP"/>
    </source>
</evidence>
<keyword evidence="2" id="KW-0732">Signal</keyword>
<proteinExistence type="predicted"/>
<evidence type="ECO:0000313" key="4">
    <source>
        <dbReference type="EMBL" id="PWL38872.1"/>
    </source>
</evidence>
<keyword evidence="4" id="KW-0378">Hydrolase</keyword>
<dbReference type="InterPro" id="IPR015943">
    <property type="entry name" value="WD40/YVTN_repeat-like_dom_sf"/>
</dbReference>
<dbReference type="OrthoDB" id="9757809at2"/>
<gene>
    <name evidence="4" type="ORF">DKG77_11585</name>
</gene>
<dbReference type="InterPro" id="IPR052025">
    <property type="entry name" value="Xyloglucanase_GH74"/>
</dbReference>
<comment type="caution">
    <text evidence="4">The sequence shown here is derived from an EMBL/GenBank/DDBJ whole genome shotgun (WGS) entry which is preliminary data.</text>
</comment>
<dbReference type="Gene3D" id="2.130.10.10">
    <property type="entry name" value="YVTN repeat-like/Quinoprotein amine dehydrogenase"/>
    <property type="match status" value="3"/>
</dbReference>
<name>A0A316KXJ0_9FLAO</name>
<reference evidence="4 5" key="1">
    <citation type="submission" date="2018-05" db="EMBL/GenBank/DDBJ databases">
        <title>Complete genome sequence of Flagellimonas aquimarina ECD12 isolated from seaweed Ecklonia cava.</title>
        <authorList>
            <person name="Choi S."/>
            <person name="Seong C."/>
        </authorList>
    </citation>
    <scope>NUCLEOTIDE SEQUENCE [LARGE SCALE GENOMIC DNA]</scope>
    <source>
        <strain evidence="4 5">ECD12</strain>
    </source>
</reference>